<dbReference type="Proteomes" id="UP000583127">
    <property type="component" value="Unassembled WGS sequence"/>
</dbReference>
<dbReference type="EMBL" id="JABBFZ010000037">
    <property type="protein sequence ID" value="NML35373.1"/>
    <property type="molecule type" value="Genomic_DNA"/>
</dbReference>
<dbReference type="SUPFAM" id="SSF56935">
    <property type="entry name" value="Porins"/>
    <property type="match status" value="1"/>
</dbReference>
<protein>
    <submittedName>
        <fullName evidence="1">Porin</fullName>
    </submittedName>
</protein>
<reference evidence="1 2" key="1">
    <citation type="submission" date="2020-04" db="EMBL/GenBank/DDBJ databases">
        <title>Paraburkholderia sp. G-4-1-8 isolated from soil.</title>
        <authorList>
            <person name="Dahal R.H."/>
        </authorList>
    </citation>
    <scope>NUCLEOTIDE SEQUENCE [LARGE SCALE GENOMIC DNA]</scope>
    <source>
        <strain evidence="1 2">G-4-1-8</strain>
    </source>
</reference>
<comment type="caution">
    <text evidence="1">The sequence shown here is derived from an EMBL/GenBank/DDBJ whole genome shotgun (WGS) entry which is preliminary data.</text>
</comment>
<organism evidence="1 2">
    <name type="scientific">Paraburkholderia antibiotica</name>
    <dbReference type="NCBI Taxonomy" id="2728839"/>
    <lineage>
        <taxon>Bacteria</taxon>
        <taxon>Pseudomonadati</taxon>
        <taxon>Pseudomonadota</taxon>
        <taxon>Betaproteobacteria</taxon>
        <taxon>Burkholderiales</taxon>
        <taxon>Burkholderiaceae</taxon>
        <taxon>Paraburkholderia</taxon>
    </lineage>
</organism>
<sequence length="71" mass="7624">MTAVTVWLPPMAHAQSTVTLTESSIPTSTMYPMRVERRKVGLTSGVNNGSRFGLRGSEDLGSGLKVIFQLG</sequence>
<gene>
    <name evidence="1" type="ORF">HHL14_31685</name>
</gene>
<name>A0A7Y0FGS5_9BURK</name>
<evidence type="ECO:0000313" key="2">
    <source>
        <dbReference type="Proteomes" id="UP000583127"/>
    </source>
</evidence>
<proteinExistence type="predicted"/>
<accession>A0A7Y0FGS5</accession>
<dbReference type="AlphaFoldDB" id="A0A7Y0FGS5"/>
<dbReference type="RefSeq" id="WP_169501552.1">
    <property type="nucleotide sequence ID" value="NZ_JABBFZ010000037.1"/>
</dbReference>
<keyword evidence="2" id="KW-1185">Reference proteome</keyword>
<dbReference type="Gene3D" id="2.40.160.10">
    <property type="entry name" value="Porin"/>
    <property type="match status" value="1"/>
</dbReference>
<dbReference type="InterPro" id="IPR023614">
    <property type="entry name" value="Porin_dom_sf"/>
</dbReference>
<evidence type="ECO:0000313" key="1">
    <source>
        <dbReference type="EMBL" id="NML35373.1"/>
    </source>
</evidence>